<protein>
    <recommendedName>
        <fullName evidence="2">Retrovirus-related Pol polyprotein from transposon TNT 1-94-like beta-barrel domain-containing protein</fullName>
    </recommendedName>
</protein>
<dbReference type="Proteomes" id="UP000233551">
    <property type="component" value="Unassembled WGS sequence"/>
</dbReference>
<evidence type="ECO:0000259" key="2">
    <source>
        <dbReference type="Pfam" id="PF22936"/>
    </source>
</evidence>
<sequence length="187" mass="20571">MEHHGCKGEGLIVKGKSSEKGSCGMRKSREGEKVRMTNGDMYDVVGMGEVRIKLHIGSEMLDVKHVSGLKKNSISLGTLNKLGYKYRCRGGVIKISKGALVVMKKPLQKSMYVLQGKVLTTAVECAAPEEKYLESLRDGGDLLETNKVEKHRLHTHSKALKFLISNVTSDVSALVKQIENTSRGEVE</sequence>
<feature type="domain" description="Retrovirus-related Pol polyprotein from transposon TNT 1-94-like beta-barrel" evidence="2">
    <location>
        <begin position="28"/>
        <end position="84"/>
    </location>
</feature>
<reference evidence="3 4" key="1">
    <citation type="submission" date="2017-11" db="EMBL/GenBank/DDBJ databases">
        <title>De-novo sequencing of pomegranate (Punica granatum L.) genome.</title>
        <authorList>
            <person name="Akparov Z."/>
            <person name="Amiraslanov A."/>
            <person name="Hajiyeva S."/>
            <person name="Abbasov M."/>
            <person name="Kaur K."/>
            <person name="Hamwieh A."/>
            <person name="Solovyev V."/>
            <person name="Salamov A."/>
            <person name="Braich B."/>
            <person name="Kosarev P."/>
            <person name="Mahmoud A."/>
            <person name="Hajiyev E."/>
            <person name="Babayeva S."/>
            <person name="Izzatullayeva V."/>
            <person name="Mammadov A."/>
            <person name="Mammadov A."/>
            <person name="Sharifova S."/>
            <person name="Ojaghi J."/>
            <person name="Eynullazada K."/>
            <person name="Bayramov B."/>
            <person name="Abdulazimova A."/>
            <person name="Shahmuradov I."/>
        </authorList>
    </citation>
    <scope>NUCLEOTIDE SEQUENCE [LARGE SCALE GENOMIC DNA]</scope>
    <source>
        <strain evidence="4">cv. AG2017</strain>
        <tissue evidence="3">Leaf</tissue>
    </source>
</reference>
<name>A0A2I0L0M8_PUNGR</name>
<dbReference type="EMBL" id="PGOL01000216">
    <property type="protein sequence ID" value="PKI74277.1"/>
    <property type="molecule type" value="Genomic_DNA"/>
</dbReference>
<organism evidence="3 4">
    <name type="scientific">Punica granatum</name>
    <name type="common">Pomegranate</name>
    <dbReference type="NCBI Taxonomy" id="22663"/>
    <lineage>
        <taxon>Eukaryota</taxon>
        <taxon>Viridiplantae</taxon>
        <taxon>Streptophyta</taxon>
        <taxon>Embryophyta</taxon>
        <taxon>Tracheophyta</taxon>
        <taxon>Spermatophyta</taxon>
        <taxon>Magnoliopsida</taxon>
        <taxon>eudicotyledons</taxon>
        <taxon>Gunneridae</taxon>
        <taxon>Pentapetalae</taxon>
        <taxon>rosids</taxon>
        <taxon>malvids</taxon>
        <taxon>Myrtales</taxon>
        <taxon>Lythraceae</taxon>
        <taxon>Punica</taxon>
    </lineage>
</organism>
<feature type="region of interest" description="Disordered" evidence="1">
    <location>
        <begin position="1"/>
        <end position="31"/>
    </location>
</feature>
<proteinExistence type="predicted"/>
<gene>
    <name evidence="3" type="ORF">CRG98_005334</name>
</gene>
<comment type="caution">
    <text evidence="3">The sequence shown here is derived from an EMBL/GenBank/DDBJ whole genome shotgun (WGS) entry which is preliminary data.</text>
</comment>
<dbReference type="AlphaFoldDB" id="A0A2I0L0M8"/>
<dbReference type="Pfam" id="PF22936">
    <property type="entry name" value="Pol_BBD"/>
    <property type="match status" value="1"/>
</dbReference>
<dbReference type="InterPro" id="IPR054722">
    <property type="entry name" value="PolX-like_BBD"/>
</dbReference>
<evidence type="ECO:0000313" key="3">
    <source>
        <dbReference type="EMBL" id="PKI74277.1"/>
    </source>
</evidence>
<evidence type="ECO:0000313" key="4">
    <source>
        <dbReference type="Proteomes" id="UP000233551"/>
    </source>
</evidence>
<accession>A0A2I0L0M8</accession>
<evidence type="ECO:0000256" key="1">
    <source>
        <dbReference type="SAM" id="MobiDB-lite"/>
    </source>
</evidence>
<keyword evidence="4" id="KW-1185">Reference proteome</keyword>